<accession>A0A250IRM4</accession>
<name>A0A250IRM4_9BACT</name>
<dbReference type="AlphaFoldDB" id="A0A250IRM4"/>
<evidence type="ECO:0000313" key="1">
    <source>
        <dbReference type="EMBL" id="ATB33900.1"/>
    </source>
</evidence>
<sequence length="37" mass="4292">MTSLPSTERFTDRVADYVRFRPGYLYDTRLHVGQVSG</sequence>
<organism evidence="1 2">
    <name type="scientific">Melittangium boletus DSM 14713</name>
    <dbReference type="NCBI Taxonomy" id="1294270"/>
    <lineage>
        <taxon>Bacteria</taxon>
        <taxon>Pseudomonadati</taxon>
        <taxon>Myxococcota</taxon>
        <taxon>Myxococcia</taxon>
        <taxon>Myxococcales</taxon>
        <taxon>Cystobacterineae</taxon>
        <taxon>Archangiaceae</taxon>
        <taxon>Melittangium</taxon>
    </lineage>
</organism>
<dbReference type="Proteomes" id="UP000217289">
    <property type="component" value="Chromosome"/>
</dbReference>
<proteinExistence type="predicted"/>
<keyword evidence="2" id="KW-1185">Reference proteome</keyword>
<protein>
    <submittedName>
        <fullName evidence="1">Uncharacterized protein</fullName>
    </submittedName>
</protein>
<dbReference type="KEGG" id="mbd:MEBOL_007401"/>
<evidence type="ECO:0000313" key="2">
    <source>
        <dbReference type="Proteomes" id="UP000217289"/>
    </source>
</evidence>
<gene>
    <name evidence="1" type="ORF">MEBOL_007401</name>
</gene>
<dbReference type="EMBL" id="CP022163">
    <property type="protein sequence ID" value="ATB33900.1"/>
    <property type="molecule type" value="Genomic_DNA"/>
</dbReference>
<reference evidence="1 2" key="1">
    <citation type="submission" date="2017-06" db="EMBL/GenBank/DDBJ databases">
        <authorList>
            <person name="Kim H.J."/>
            <person name="Triplett B.A."/>
        </authorList>
    </citation>
    <scope>NUCLEOTIDE SEQUENCE [LARGE SCALE GENOMIC DNA]</scope>
    <source>
        <strain evidence="1 2">DSM 14713</strain>
    </source>
</reference>